<comment type="cofactor">
    <cofactor evidence="2">
        <name>Zn(2+)</name>
        <dbReference type="ChEBI" id="CHEBI:29105"/>
    </cofactor>
</comment>
<dbReference type="NCBIfam" id="TIGR00435">
    <property type="entry name" value="cysS"/>
    <property type="match status" value="1"/>
</dbReference>
<keyword evidence="8" id="KW-0963">Cytoplasm</keyword>
<reference evidence="22" key="1">
    <citation type="journal article" date="2015" name="Proc. Natl. Acad. Sci. U.S.A.">
        <title>Networks of energetic and metabolic interactions define dynamics in microbial communities.</title>
        <authorList>
            <person name="Embree M."/>
            <person name="Liu J.K."/>
            <person name="Al-Bassam M.M."/>
            <person name="Zengler K."/>
        </authorList>
    </citation>
    <scope>NUCLEOTIDE SEQUENCE</scope>
</reference>
<proteinExistence type="inferred from homology"/>
<dbReference type="InterPro" id="IPR014729">
    <property type="entry name" value="Rossmann-like_a/b/a_fold"/>
</dbReference>
<dbReference type="NCBIfam" id="TIGR01136">
    <property type="entry name" value="cysKM"/>
    <property type="match status" value="1"/>
</dbReference>
<evidence type="ECO:0000256" key="1">
    <source>
        <dbReference type="ARBA" id="ARBA00001933"/>
    </source>
</evidence>
<evidence type="ECO:0000256" key="13">
    <source>
        <dbReference type="ARBA" id="ARBA00022741"/>
    </source>
</evidence>
<feature type="domain" description="Cysteinyl-tRNA synthetase class Ia DALR" evidence="21">
    <location>
        <begin position="660"/>
        <end position="724"/>
    </location>
</feature>
<dbReference type="EMBL" id="LNQE01000921">
    <property type="protein sequence ID" value="KUG23081.1"/>
    <property type="molecule type" value="Genomic_DNA"/>
</dbReference>
<evidence type="ECO:0000256" key="8">
    <source>
        <dbReference type="ARBA" id="ARBA00022490"/>
    </source>
</evidence>
<dbReference type="InterPro" id="IPR001216">
    <property type="entry name" value="P-phosphate_BS"/>
</dbReference>
<organism evidence="22">
    <name type="scientific">hydrocarbon metagenome</name>
    <dbReference type="NCBI Taxonomy" id="938273"/>
    <lineage>
        <taxon>unclassified sequences</taxon>
        <taxon>metagenomes</taxon>
        <taxon>ecological metagenomes</taxon>
    </lineage>
</organism>
<dbReference type="GO" id="GO:0004124">
    <property type="term" value="F:cysteine synthase activity"/>
    <property type="evidence" value="ECO:0007669"/>
    <property type="project" value="InterPro"/>
</dbReference>
<evidence type="ECO:0000256" key="10">
    <source>
        <dbReference type="ARBA" id="ARBA00022605"/>
    </source>
</evidence>
<keyword evidence="9" id="KW-0436">Ligase</keyword>
<dbReference type="CDD" id="cd01561">
    <property type="entry name" value="CBS_like"/>
    <property type="match status" value="1"/>
</dbReference>
<gene>
    <name evidence="22" type="ORF">ASZ90_007113</name>
</gene>
<dbReference type="SMART" id="SM00840">
    <property type="entry name" value="DALR_2"/>
    <property type="match status" value="1"/>
</dbReference>
<evidence type="ECO:0000256" key="17">
    <source>
        <dbReference type="ARBA" id="ARBA00022917"/>
    </source>
</evidence>
<comment type="caution">
    <text evidence="22">The sequence shown here is derived from an EMBL/GenBank/DDBJ whole genome shotgun (WGS) entry which is preliminary data.</text>
</comment>
<keyword evidence="14" id="KW-0862">Zinc</keyword>
<dbReference type="InterPro" id="IPR036052">
    <property type="entry name" value="TrpB-like_PALP_sf"/>
</dbReference>
<evidence type="ECO:0000256" key="3">
    <source>
        <dbReference type="ARBA" id="ARBA00004496"/>
    </source>
</evidence>
<keyword evidence="15" id="KW-0067">ATP-binding</keyword>
<evidence type="ECO:0000256" key="11">
    <source>
        <dbReference type="ARBA" id="ARBA00022679"/>
    </source>
</evidence>
<evidence type="ECO:0000313" key="22">
    <source>
        <dbReference type="EMBL" id="KUG23081.1"/>
    </source>
</evidence>
<dbReference type="AlphaFoldDB" id="A0A0W8FQJ5"/>
<dbReference type="EC" id="6.1.1.16" evidence="6"/>
<dbReference type="PANTHER" id="PTHR10890">
    <property type="entry name" value="CYSTEINYL-TRNA SYNTHETASE"/>
    <property type="match status" value="1"/>
</dbReference>
<keyword evidence="17" id="KW-0648">Protein biosynthesis</keyword>
<dbReference type="InterPro" id="IPR015803">
    <property type="entry name" value="Cys-tRNA-ligase"/>
</dbReference>
<dbReference type="PROSITE" id="PS00901">
    <property type="entry name" value="CYS_SYNTHASE"/>
    <property type="match status" value="1"/>
</dbReference>
<dbReference type="InterPro" id="IPR001926">
    <property type="entry name" value="TrpB-like_PALP"/>
</dbReference>
<dbReference type="Pfam" id="PF01406">
    <property type="entry name" value="tRNA-synt_1e"/>
    <property type="match status" value="1"/>
</dbReference>
<dbReference type="Pfam" id="PF09190">
    <property type="entry name" value="DALR_2"/>
    <property type="match status" value="1"/>
</dbReference>
<keyword evidence="18" id="KW-0030">Aminoacyl-tRNA synthetase</keyword>
<evidence type="ECO:0000256" key="4">
    <source>
        <dbReference type="ARBA" id="ARBA00005594"/>
    </source>
</evidence>
<evidence type="ECO:0000256" key="2">
    <source>
        <dbReference type="ARBA" id="ARBA00001947"/>
    </source>
</evidence>
<dbReference type="InterPro" id="IPR015273">
    <property type="entry name" value="Cys-tRNA-synt_Ia_DALR"/>
</dbReference>
<dbReference type="InterPro" id="IPR009080">
    <property type="entry name" value="tRNAsynth_Ia_anticodon-bd"/>
</dbReference>
<dbReference type="GO" id="GO:0005829">
    <property type="term" value="C:cytosol"/>
    <property type="evidence" value="ECO:0007669"/>
    <property type="project" value="TreeGrafter"/>
</dbReference>
<dbReference type="Gene3D" id="3.40.50.620">
    <property type="entry name" value="HUPs"/>
    <property type="match status" value="1"/>
</dbReference>
<comment type="similarity">
    <text evidence="4">Belongs to the class-I aminoacyl-tRNA synthetase family.</text>
</comment>
<dbReference type="GO" id="GO:0004817">
    <property type="term" value="F:cysteine-tRNA ligase activity"/>
    <property type="evidence" value="ECO:0007669"/>
    <property type="project" value="UniProtKB-EC"/>
</dbReference>
<dbReference type="GO" id="GO:0006535">
    <property type="term" value="P:cysteine biosynthetic process from serine"/>
    <property type="evidence" value="ECO:0007669"/>
    <property type="project" value="InterPro"/>
</dbReference>
<dbReference type="SUPFAM" id="SSF47323">
    <property type="entry name" value="Anticodon-binding domain of a subclass of class I aminoacyl-tRNA synthetases"/>
    <property type="match status" value="1"/>
</dbReference>
<dbReference type="InterPro" id="IPR024909">
    <property type="entry name" value="Cys-tRNA/MSH_ligase"/>
</dbReference>
<dbReference type="Pfam" id="PF23493">
    <property type="entry name" value="CysS_C"/>
    <property type="match status" value="1"/>
</dbReference>
<evidence type="ECO:0000256" key="5">
    <source>
        <dbReference type="ARBA" id="ARBA00007103"/>
    </source>
</evidence>
<dbReference type="InterPro" id="IPR056411">
    <property type="entry name" value="CysS_C"/>
</dbReference>
<keyword evidence="11 22" id="KW-0808">Transferase</keyword>
<keyword evidence="10" id="KW-0028">Amino-acid biosynthesis</keyword>
<evidence type="ECO:0000256" key="6">
    <source>
        <dbReference type="ARBA" id="ARBA00012832"/>
    </source>
</evidence>
<dbReference type="FunFam" id="3.40.50.1100:FF:000006">
    <property type="entry name" value="Cysteine synthase"/>
    <property type="match status" value="1"/>
</dbReference>
<comment type="subcellular location">
    <subcellularLocation>
        <location evidence="3">Cytoplasm</location>
    </subcellularLocation>
</comment>
<keyword evidence="16" id="KW-0663">Pyridoxal phosphate</keyword>
<dbReference type="SUPFAM" id="SSF53686">
    <property type="entry name" value="Tryptophan synthase beta subunit-like PLP-dependent enzymes"/>
    <property type="match status" value="1"/>
</dbReference>
<evidence type="ECO:0000256" key="16">
    <source>
        <dbReference type="ARBA" id="ARBA00022898"/>
    </source>
</evidence>
<evidence type="ECO:0000256" key="20">
    <source>
        <dbReference type="ARBA" id="ARBA00031499"/>
    </source>
</evidence>
<keyword evidence="12" id="KW-0479">Metal-binding</keyword>
<dbReference type="Pfam" id="PF00291">
    <property type="entry name" value="PALP"/>
    <property type="match status" value="1"/>
</dbReference>
<name>A0A0W8FQJ5_9ZZZZ</name>
<dbReference type="InterPro" id="IPR032678">
    <property type="entry name" value="tRNA-synt_1_cat_dom"/>
</dbReference>
<evidence type="ECO:0000256" key="19">
    <source>
        <dbReference type="ARBA" id="ARBA00023192"/>
    </source>
</evidence>
<dbReference type="Gene3D" id="1.20.120.1910">
    <property type="entry name" value="Cysteine-tRNA ligase, C-terminal anti-codon recognition domain"/>
    <property type="match status" value="1"/>
</dbReference>
<dbReference type="GO" id="GO:0046872">
    <property type="term" value="F:metal ion binding"/>
    <property type="evidence" value="ECO:0007669"/>
    <property type="project" value="UniProtKB-KW"/>
</dbReference>
<sequence length="772" mass="86784">MHKLYKSIIESIGNTPLVEISRLNPNKKVKIFAKVEGVNPGGSIKDRTALFMIENAEKRGDLTPSKTILEATSGNTGIGLAMIAAAKGYKLCLTMSEAASDERKKILRAMGAELYFTPAAQGTDGAIEVAYKMLREEPDKYFGTDQFNNEDNIAAHYYGTAQEIWDQTDSKVTMVVSSLGTTGTAMGISTRLKELNPEIKIIGVEPYLQHKIQGLKNMRESYRPGIYDKTRLDEKVNILDEDAFEMSRRLAREEGIFVGMSSGAAMFVAVQKAKLLEEGLIVVIFPDSGERYLSTELFAFKKEISTFNLYNAFTRQKTLFNPIKSDEVSVRTCGPTIHDTPHLGNYRRLVVSDLISRYLGYKGYKIKQVVDIVDFGDKSIRGSEKESIALAEYSRKYMHIFMEDTQFLNIRQDNIYVKASDNVDTMLKIVEKLVDKDYAYEKLHSVYYNIAKLDDYGVLSKIDLGKNRQGKSIDLDDYEKDSPADFALLKRSSLSELKRGIYYKTLWGNVRPSWHLECASIAHKYLGAAYDIHVSGADEIFPHCENVLAINKAFSGNKGPNYWVNAELVMVDGRKMSRSLSNALPLSQLRESGYSGTDIRFFLLGVHYRKPVNYSDGALQTAKNTVKKINTFISRLNAVNGDDKEAFLEIDQLLYDLKHDFNAALDDDLNIAGALAALFNFIGKINFPLTQGILNKSNAQKILTALQNINEVMGIMEFKAQVAEGEIRKLIDKRETARKVRNWKEADSCRAQLAELGVDVLDTPQGVIWRFK</sequence>
<evidence type="ECO:0000256" key="14">
    <source>
        <dbReference type="ARBA" id="ARBA00022833"/>
    </source>
</evidence>
<dbReference type="Gene3D" id="3.40.50.1100">
    <property type="match status" value="2"/>
</dbReference>
<dbReference type="GO" id="GO:0005524">
    <property type="term" value="F:ATP binding"/>
    <property type="evidence" value="ECO:0007669"/>
    <property type="project" value="UniProtKB-KW"/>
</dbReference>
<keyword evidence="19" id="KW-0198">Cysteine biosynthesis</keyword>
<evidence type="ECO:0000256" key="15">
    <source>
        <dbReference type="ARBA" id="ARBA00022840"/>
    </source>
</evidence>
<dbReference type="GO" id="GO:0006423">
    <property type="term" value="P:cysteinyl-tRNA aminoacylation"/>
    <property type="evidence" value="ECO:0007669"/>
    <property type="project" value="InterPro"/>
</dbReference>
<dbReference type="HAMAP" id="MF_00041">
    <property type="entry name" value="Cys_tRNA_synth"/>
    <property type="match status" value="1"/>
</dbReference>
<dbReference type="SUPFAM" id="SSF52374">
    <property type="entry name" value="Nucleotidylyl transferase"/>
    <property type="match status" value="1"/>
</dbReference>
<evidence type="ECO:0000256" key="9">
    <source>
        <dbReference type="ARBA" id="ARBA00022598"/>
    </source>
</evidence>
<comment type="cofactor">
    <cofactor evidence="1">
        <name>pyridoxal 5'-phosphate</name>
        <dbReference type="ChEBI" id="CHEBI:597326"/>
    </cofactor>
</comment>
<comment type="similarity">
    <text evidence="5">Belongs to the cysteine synthase/cystathionine beta-synthase family.</text>
</comment>
<evidence type="ECO:0000256" key="12">
    <source>
        <dbReference type="ARBA" id="ARBA00022723"/>
    </source>
</evidence>
<keyword evidence="13" id="KW-0547">Nucleotide-binding</keyword>
<evidence type="ECO:0000256" key="7">
    <source>
        <dbReference type="ARBA" id="ARBA00014738"/>
    </source>
</evidence>
<dbReference type="InterPro" id="IPR005856">
    <property type="entry name" value="Cys_synth"/>
</dbReference>
<evidence type="ECO:0000256" key="18">
    <source>
        <dbReference type="ARBA" id="ARBA00023146"/>
    </source>
</evidence>
<evidence type="ECO:0000259" key="21">
    <source>
        <dbReference type="SMART" id="SM00840"/>
    </source>
</evidence>
<dbReference type="PRINTS" id="PR00983">
    <property type="entry name" value="TRNASYNTHCYS"/>
</dbReference>
<dbReference type="PANTHER" id="PTHR10890:SF3">
    <property type="entry name" value="CYSTEINE--TRNA LIGASE, CYTOPLASMIC"/>
    <property type="match status" value="1"/>
</dbReference>
<protein>
    <recommendedName>
        <fullName evidence="7">Cysteine--tRNA ligase</fullName>
        <ecNumber evidence="6">6.1.1.16</ecNumber>
    </recommendedName>
    <alternativeName>
        <fullName evidence="20">Cysteinyl-tRNA synthetase</fullName>
    </alternativeName>
</protein>
<accession>A0A0W8FQJ5</accession>